<dbReference type="OrthoDB" id="561400at2759"/>
<evidence type="ECO:0000313" key="3">
    <source>
        <dbReference type="EMBL" id="GAX83370.1"/>
    </source>
</evidence>
<dbReference type="AlphaFoldDB" id="A0A250XKN9"/>
<keyword evidence="1" id="KW-0732">Signal</keyword>
<keyword evidence="4" id="KW-1185">Reference proteome</keyword>
<dbReference type="Proteomes" id="UP000232323">
    <property type="component" value="Unassembled WGS sequence"/>
</dbReference>
<organism evidence="3 4">
    <name type="scientific">Chlamydomonas eustigma</name>
    <dbReference type="NCBI Taxonomy" id="1157962"/>
    <lineage>
        <taxon>Eukaryota</taxon>
        <taxon>Viridiplantae</taxon>
        <taxon>Chlorophyta</taxon>
        <taxon>core chlorophytes</taxon>
        <taxon>Chlorophyceae</taxon>
        <taxon>CS clade</taxon>
        <taxon>Chlamydomonadales</taxon>
        <taxon>Chlamydomonadaceae</taxon>
        <taxon>Chlamydomonas</taxon>
    </lineage>
</organism>
<reference evidence="3 4" key="1">
    <citation type="submission" date="2017-08" db="EMBL/GenBank/DDBJ databases">
        <title>Acidophilic green algal genome provides insights into adaptation to an acidic environment.</title>
        <authorList>
            <person name="Hirooka S."/>
            <person name="Hirose Y."/>
            <person name="Kanesaki Y."/>
            <person name="Higuchi S."/>
            <person name="Fujiwara T."/>
            <person name="Onuma R."/>
            <person name="Era A."/>
            <person name="Ohbayashi R."/>
            <person name="Uzuka A."/>
            <person name="Nozaki H."/>
            <person name="Yoshikawa H."/>
            <person name="Miyagishima S.Y."/>
        </authorList>
    </citation>
    <scope>NUCLEOTIDE SEQUENCE [LARGE SCALE GENOMIC DNA]</scope>
    <source>
        <strain evidence="3 4">NIES-2499</strain>
    </source>
</reference>
<feature type="chain" id="PRO_5012219613" description="Polysaccharide pyruvyl transferase domain-containing protein" evidence="1">
    <location>
        <begin position="25"/>
        <end position="572"/>
    </location>
</feature>
<dbReference type="InterPro" id="IPR007345">
    <property type="entry name" value="Polysacch_pyruvyl_Trfase"/>
</dbReference>
<accession>A0A250XKN9</accession>
<comment type="caution">
    <text evidence="3">The sequence shown here is derived from an EMBL/GenBank/DDBJ whole genome shotgun (WGS) entry which is preliminary data.</text>
</comment>
<dbReference type="Pfam" id="PF04230">
    <property type="entry name" value="PS_pyruv_trans"/>
    <property type="match status" value="1"/>
</dbReference>
<protein>
    <recommendedName>
        <fullName evidence="2">Polysaccharide pyruvyl transferase domain-containing protein</fullName>
    </recommendedName>
</protein>
<evidence type="ECO:0000259" key="2">
    <source>
        <dbReference type="Pfam" id="PF04230"/>
    </source>
</evidence>
<gene>
    <name evidence="3" type="ORF">CEUSTIGMA_g10795.t1</name>
</gene>
<proteinExistence type="predicted"/>
<evidence type="ECO:0000313" key="4">
    <source>
        <dbReference type="Proteomes" id="UP000232323"/>
    </source>
</evidence>
<dbReference type="EMBL" id="BEGY01000097">
    <property type="protein sequence ID" value="GAX83370.1"/>
    <property type="molecule type" value="Genomic_DNA"/>
</dbReference>
<name>A0A250XKN9_9CHLO</name>
<feature type="signal peptide" evidence="1">
    <location>
        <begin position="1"/>
        <end position="24"/>
    </location>
</feature>
<sequence>MMRTKTVAWFTVMIYLSTAHSAGSRPDQSLHPVAIIQHGSSDSMERYSSHIHFESARRDAPHPQHLQLPKGQFDGVLPKERSTLEHVKCRPSQRALQEDWSNNQLNLSVSLPDAILNNSEFPPGGTWDLLTHASWNIPQPCSVLGLAHHSKRQTPLNRTNGFPLRSSISGAYTGWIGYRNMGDELVSRIFLDLLVAAVKVAAGSHTNVEVDPSFNPQGATVNNWSSPNLYSRGSRGYDFGVLGGGSTISADYLGRMKRLRSWRKPLLLFGSGRMSAAGQGGSHATLMQSLCIQNITRGLIMGGVRGPCTQEYLEQFGCINKSIPMIGDSGLLAGQLYSQGVTALRAELKGHIGKRHVLVLTPFEESTLPHFNETVHILLTAGNFVVVLQAVDQEGLNLMKAFFLQVKQTLPPTLHPLFMLHEEFEDWAAMLDLYRHASASLNSRLHSGVLSLAVGKPTVYLSADMKFEDLMKSVQLSAYLVTSTEAEDLGVLLARKVVEAVKNSQAIRSQLEAMQKEMWKAYITMMVDLFKRTHSQNPHQYRSTLCCHNIRVTRSQPMDKMSVIKIQCNDGG</sequence>
<feature type="domain" description="Polysaccharide pyruvyl transferase" evidence="2">
    <location>
        <begin position="213"/>
        <end position="462"/>
    </location>
</feature>
<evidence type="ECO:0000256" key="1">
    <source>
        <dbReference type="SAM" id="SignalP"/>
    </source>
</evidence>